<keyword evidence="2" id="KW-0732">Signal</keyword>
<dbReference type="AlphaFoldDB" id="A0AAW1TXL9"/>
<feature type="transmembrane region" description="Helical" evidence="1">
    <location>
        <begin position="193"/>
        <end position="216"/>
    </location>
</feature>
<feature type="domain" description="Nose resistant-to-fluoxetine protein N-terminal" evidence="3">
    <location>
        <begin position="34"/>
        <end position="192"/>
    </location>
</feature>
<keyword evidence="1" id="KW-0812">Transmembrane</keyword>
<feature type="transmembrane region" description="Helical" evidence="1">
    <location>
        <begin position="551"/>
        <end position="574"/>
    </location>
</feature>
<feature type="transmembrane region" description="Helical" evidence="1">
    <location>
        <begin position="433"/>
        <end position="452"/>
    </location>
</feature>
<feature type="transmembrane region" description="Helical" evidence="1">
    <location>
        <begin position="297"/>
        <end position="321"/>
    </location>
</feature>
<proteinExistence type="predicted"/>
<feature type="transmembrane region" description="Helical" evidence="1">
    <location>
        <begin position="472"/>
        <end position="492"/>
    </location>
</feature>
<evidence type="ECO:0000256" key="2">
    <source>
        <dbReference type="SAM" id="SignalP"/>
    </source>
</evidence>
<evidence type="ECO:0000313" key="5">
    <source>
        <dbReference type="Proteomes" id="UP001431783"/>
    </source>
</evidence>
<feature type="signal peptide" evidence="2">
    <location>
        <begin position="1"/>
        <end position="17"/>
    </location>
</feature>
<gene>
    <name evidence="4" type="ORF">WA026_019624</name>
</gene>
<dbReference type="PANTHER" id="PTHR11161:SF0">
    <property type="entry name" value="O-ACYLTRANSFERASE LIKE PROTEIN"/>
    <property type="match status" value="1"/>
</dbReference>
<reference evidence="4 5" key="1">
    <citation type="submission" date="2023-03" db="EMBL/GenBank/DDBJ databases">
        <title>Genome insight into feeding habits of ladybird beetles.</title>
        <authorList>
            <person name="Li H.-S."/>
            <person name="Huang Y.-H."/>
            <person name="Pang H."/>
        </authorList>
    </citation>
    <scope>NUCLEOTIDE SEQUENCE [LARGE SCALE GENOMIC DNA]</scope>
    <source>
        <strain evidence="4">SYSU_2023b</strain>
        <tissue evidence="4">Whole body</tissue>
    </source>
</reference>
<dbReference type="GO" id="GO:0016747">
    <property type="term" value="F:acyltransferase activity, transferring groups other than amino-acyl groups"/>
    <property type="evidence" value="ECO:0007669"/>
    <property type="project" value="InterPro"/>
</dbReference>
<dbReference type="EMBL" id="JARQZJ010000013">
    <property type="protein sequence ID" value="KAK9872837.1"/>
    <property type="molecule type" value="Genomic_DNA"/>
</dbReference>
<dbReference type="InterPro" id="IPR052728">
    <property type="entry name" value="O2_lipid_transport_reg"/>
</dbReference>
<comment type="caution">
    <text evidence="4">The sequence shown here is derived from an EMBL/GenBank/DDBJ whole genome shotgun (WGS) entry which is preliminary data.</text>
</comment>
<keyword evidence="5" id="KW-1185">Reference proteome</keyword>
<organism evidence="4 5">
    <name type="scientific">Henosepilachna vigintioctopunctata</name>
    <dbReference type="NCBI Taxonomy" id="420089"/>
    <lineage>
        <taxon>Eukaryota</taxon>
        <taxon>Metazoa</taxon>
        <taxon>Ecdysozoa</taxon>
        <taxon>Arthropoda</taxon>
        <taxon>Hexapoda</taxon>
        <taxon>Insecta</taxon>
        <taxon>Pterygota</taxon>
        <taxon>Neoptera</taxon>
        <taxon>Endopterygota</taxon>
        <taxon>Coleoptera</taxon>
        <taxon>Polyphaga</taxon>
        <taxon>Cucujiformia</taxon>
        <taxon>Coccinelloidea</taxon>
        <taxon>Coccinellidae</taxon>
        <taxon>Epilachninae</taxon>
        <taxon>Epilachnini</taxon>
        <taxon>Henosepilachna</taxon>
    </lineage>
</organism>
<feature type="transmembrane region" description="Helical" evidence="1">
    <location>
        <begin position="407"/>
        <end position="426"/>
    </location>
</feature>
<evidence type="ECO:0000313" key="4">
    <source>
        <dbReference type="EMBL" id="KAK9872837.1"/>
    </source>
</evidence>
<name>A0AAW1TXL9_9CUCU</name>
<keyword evidence="1" id="KW-1133">Transmembrane helix</keyword>
<evidence type="ECO:0000259" key="3">
    <source>
        <dbReference type="SMART" id="SM00703"/>
    </source>
</evidence>
<dbReference type="PANTHER" id="PTHR11161">
    <property type="entry name" value="O-ACYLTRANSFERASE"/>
    <property type="match status" value="1"/>
</dbReference>
<keyword evidence="1" id="KW-0472">Membrane</keyword>
<protein>
    <recommendedName>
        <fullName evidence="3">Nose resistant-to-fluoxetine protein N-terminal domain-containing protein</fullName>
    </recommendedName>
</protein>
<dbReference type="SMART" id="SM00703">
    <property type="entry name" value="NRF"/>
    <property type="match status" value="1"/>
</dbReference>
<feature type="transmembrane region" description="Helical" evidence="1">
    <location>
        <begin position="342"/>
        <end position="362"/>
    </location>
</feature>
<feature type="transmembrane region" description="Helical" evidence="1">
    <location>
        <begin position="512"/>
        <end position="531"/>
    </location>
</feature>
<sequence>MLRTILCLILCIHCALSDLNLRQLIVNAKDGGVSAECYTQFKEMAGMDALFFMRMIDANPGPKISGLLEGNFNDLGAYDECLSIADDSKEIYGKYCLTSISLSEIVSSHKNLKLDHTLEVIQNLKEKMENLTETRLFDTEIIGQMSKLASRSHLGICIPNACTDLDIQKVLPLLVDESNCYTKFTNQTMDAGAIIALSTIYIILVIAFCSTSYDIICFMSATKPRYHILVAFSFYTNGMKLLKHSINADQLGCLHGIKTISMMWVILGHTYLNLMLVAPIDNISYLTDWLDDLASMFILSATLSVDTFFTVGGLLTVYVFMKSETTTMKESFKMVPMLYLHRYLRLTPAYAIMVLAYGSGLIKYMSDGPMLGILNGSIESCAKNWWSALLYLQNYSTTSGMCVGQSWYLSVDFQLFLLTPFILIPLKRWPKYVLPSMAVLGVIGIAIPFYIGYSDNLAGIGLGMMSPDFPNYYYSTHTRFTPYIVGMILGYYIHKMKKLQRIPKFNRGTLSLLWIILVGGLLFCIFDGMKFTKDTGNKWLDGLYLGFNRTLWSVILSFIILLCCTGNGGVINIFMSHPVFQVVSKLSYSMYLIHYIIILAVTASFRNVQHFSNFIALFQFCSLFSIVLILSVMFTLLFESPIIIIEKIVFHSRNERKL</sequence>
<feature type="chain" id="PRO_5043351562" description="Nose resistant-to-fluoxetine protein N-terminal domain-containing protein" evidence="2">
    <location>
        <begin position="18"/>
        <end position="658"/>
    </location>
</feature>
<feature type="transmembrane region" description="Helical" evidence="1">
    <location>
        <begin position="586"/>
        <end position="605"/>
    </location>
</feature>
<feature type="transmembrane region" description="Helical" evidence="1">
    <location>
        <begin position="264"/>
        <end position="285"/>
    </location>
</feature>
<feature type="transmembrane region" description="Helical" evidence="1">
    <location>
        <begin position="617"/>
        <end position="638"/>
    </location>
</feature>
<dbReference type="Pfam" id="PF20146">
    <property type="entry name" value="NRF"/>
    <property type="match status" value="1"/>
</dbReference>
<accession>A0AAW1TXL9</accession>
<dbReference type="Pfam" id="PF01757">
    <property type="entry name" value="Acyl_transf_3"/>
    <property type="match status" value="1"/>
</dbReference>
<evidence type="ECO:0000256" key="1">
    <source>
        <dbReference type="SAM" id="Phobius"/>
    </source>
</evidence>
<dbReference type="Proteomes" id="UP001431783">
    <property type="component" value="Unassembled WGS sequence"/>
</dbReference>
<dbReference type="InterPro" id="IPR006621">
    <property type="entry name" value="Nose-resist-to-fluoxetine_N"/>
</dbReference>
<dbReference type="InterPro" id="IPR002656">
    <property type="entry name" value="Acyl_transf_3_dom"/>
</dbReference>